<accession>A0A8T8WIT7</accession>
<keyword evidence="4" id="KW-1185">Reference proteome</keyword>
<keyword evidence="3" id="KW-0614">Plasmid</keyword>
<feature type="transmembrane region" description="Helical" evidence="1">
    <location>
        <begin position="20"/>
        <end position="39"/>
    </location>
</feature>
<dbReference type="InterPro" id="IPR011674">
    <property type="entry name" value="DUF1616"/>
</dbReference>
<gene>
    <name evidence="3" type="ORF">K6T50_17150</name>
</gene>
<dbReference type="AlphaFoldDB" id="A0A8T8WIT7"/>
<evidence type="ECO:0000313" key="3">
    <source>
        <dbReference type="EMBL" id="QZP39706.1"/>
    </source>
</evidence>
<dbReference type="EMBL" id="CP081960">
    <property type="protein sequence ID" value="QZP39706.1"/>
    <property type="molecule type" value="Genomic_DNA"/>
</dbReference>
<keyword evidence="1" id="KW-0472">Membrane</keyword>
<keyword evidence="1" id="KW-0812">Transmembrane</keyword>
<evidence type="ECO:0000256" key="1">
    <source>
        <dbReference type="SAM" id="Phobius"/>
    </source>
</evidence>
<feature type="transmembrane region" description="Helical" evidence="1">
    <location>
        <begin position="45"/>
        <end position="63"/>
    </location>
</feature>
<dbReference type="Pfam" id="PF07760">
    <property type="entry name" value="DUF1616"/>
    <property type="match status" value="1"/>
</dbReference>
<feature type="transmembrane region" description="Helical" evidence="1">
    <location>
        <begin position="96"/>
        <end position="117"/>
    </location>
</feature>
<dbReference type="RefSeq" id="WP_222609455.1">
    <property type="nucleotide sequence ID" value="NZ_CP081960.1"/>
</dbReference>
<geneLocation type="plasmid" evidence="3 4">
    <name>unnamed2</name>
</geneLocation>
<feature type="transmembrane region" description="Helical" evidence="1">
    <location>
        <begin position="180"/>
        <end position="200"/>
    </location>
</feature>
<dbReference type="KEGG" id="hmp:K6T50_17150"/>
<evidence type="ECO:0000259" key="2">
    <source>
        <dbReference type="Pfam" id="PF07760"/>
    </source>
</evidence>
<proteinExistence type="predicted"/>
<organism evidence="3 4">
    <name type="scientific">Halobaculum magnesiiphilum</name>
    <dbReference type="NCBI Taxonomy" id="1017351"/>
    <lineage>
        <taxon>Archaea</taxon>
        <taxon>Methanobacteriati</taxon>
        <taxon>Methanobacteriota</taxon>
        <taxon>Stenosarchaea group</taxon>
        <taxon>Halobacteria</taxon>
        <taxon>Halobacteriales</taxon>
        <taxon>Haloferacaceae</taxon>
        <taxon>Halobaculum</taxon>
    </lineage>
</organism>
<reference evidence="3 4" key="1">
    <citation type="journal article" date="2021" name="Int. J. Syst. Evol. Microbiol.">
        <title>Halobaculum halophilum sp. nov. and Halobaculum salinum sp. nov., isolated from salt lake and saline soil.</title>
        <authorList>
            <person name="Cui H.L."/>
            <person name="Shi X.W."/>
            <person name="Yin X.M."/>
            <person name="Yang X.Y."/>
            <person name="Hou J."/>
            <person name="Zhu L."/>
        </authorList>
    </citation>
    <scope>NUCLEOTIDE SEQUENCE [LARGE SCALE GENOMIC DNA]</scope>
    <source>
        <strain evidence="3 4">NBRC 109044</strain>
    </source>
</reference>
<feature type="transmembrane region" description="Helical" evidence="1">
    <location>
        <begin position="123"/>
        <end position="141"/>
    </location>
</feature>
<dbReference type="Proteomes" id="UP000826254">
    <property type="component" value="Plasmid unnamed2"/>
</dbReference>
<sequence length="339" mass="35160">MSDSGGGRRGGKGDLNRTPVDVVLSAIYAVLVGAVALTGSIRGPAMVVLAGPLVLFLPGYALLSALAPGSANSAGDAVSAPPIGGVTIGWFERASLSVGISVAVLPLLVVLLAALGYQPTRTTVSVTLVGFVVLASALGAARRLALPEENRYGLPVDRWLREFRTFAGSRRATRVDKTGAVVLGVLVVLALAGMSVGLAAPPDGESYTEVALLTPSEDGPVAAGYPDAVANDEPLELVLSIENDLGRTTAYEYVVVLDRVSLSADSTEVTVLERDALERGNVSLADDETATRTLSLVPSMLGSDLRLSVFVYEGAAPEFPSRTTADKHLYIWVDVEDSG</sequence>
<keyword evidence="1" id="KW-1133">Transmembrane helix</keyword>
<dbReference type="GeneID" id="67179906"/>
<protein>
    <submittedName>
        <fullName evidence="3">DUF1616 domain-containing protein</fullName>
    </submittedName>
</protein>
<feature type="domain" description="DUF1616" evidence="2">
    <location>
        <begin position="27"/>
        <end position="334"/>
    </location>
</feature>
<evidence type="ECO:0000313" key="4">
    <source>
        <dbReference type="Proteomes" id="UP000826254"/>
    </source>
</evidence>
<name>A0A8T8WIT7_9EURY</name>